<keyword evidence="3" id="KW-0808">Transferase</keyword>
<dbReference type="GO" id="GO:0015648">
    <property type="term" value="F:lipid-linked peptidoglycan transporter activity"/>
    <property type="evidence" value="ECO:0007669"/>
    <property type="project" value="TreeGrafter"/>
</dbReference>
<evidence type="ECO:0000256" key="10">
    <source>
        <dbReference type="ARBA" id="ARBA00033270"/>
    </source>
</evidence>
<dbReference type="InterPro" id="IPR001182">
    <property type="entry name" value="FtsW/RodA"/>
</dbReference>
<dbReference type="EC" id="2.4.99.28" evidence="14"/>
<comment type="similarity">
    <text evidence="11">Belongs to the SEDS family. FtsW subfamily.</text>
</comment>
<evidence type="ECO:0000313" key="18">
    <source>
        <dbReference type="Proteomes" id="UP000033867"/>
    </source>
</evidence>
<evidence type="ECO:0000256" key="13">
    <source>
        <dbReference type="ARBA" id="ARBA00041418"/>
    </source>
</evidence>
<dbReference type="GO" id="GO:0032153">
    <property type="term" value="C:cell division site"/>
    <property type="evidence" value="ECO:0007669"/>
    <property type="project" value="TreeGrafter"/>
</dbReference>
<dbReference type="EMBL" id="LCEK01000071">
    <property type="protein sequence ID" value="KKS70007.1"/>
    <property type="molecule type" value="Genomic_DNA"/>
</dbReference>
<feature type="non-terminal residue" evidence="17">
    <location>
        <position position="120"/>
    </location>
</feature>
<keyword evidence="8 16" id="KW-0472">Membrane</keyword>
<evidence type="ECO:0000256" key="9">
    <source>
        <dbReference type="ARBA" id="ARBA00032370"/>
    </source>
</evidence>
<evidence type="ECO:0000256" key="1">
    <source>
        <dbReference type="ARBA" id="ARBA00004141"/>
    </source>
</evidence>
<feature type="transmembrane region" description="Helical" evidence="16">
    <location>
        <begin position="76"/>
        <end position="96"/>
    </location>
</feature>
<comment type="subcellular location">
    <subcellularLocation>
        <location evidence="1">Membrane</location>
        <topology evidence="1">Multi-pass membrane protein</topology>
    </subcellularLocation>
</comment>
<keyword evidence="2" id="KW-0328">Glycosyltransferase</keyword>
<dbReference type="AlphaFoldDB" id="A0A0G1B9P3"/>
<gene>
    <name evidence="17" type="ORF">UV42_C0071G0001</name>
</gene>
<dbReference type="GO" id="GO:0009252">
    <property type="term" value="P:peptidoglycan biosynthetic process"/>
    <property type="evidence" value="ECO:0007669"/>
    <property type="project" value="UniProtKB-KW"/>
</dbReference>
<evidence type="ECO:0000256" key="14">
    <source>
        <dbReference type="ARBA" id="ARBA00044770"/>
    </source>
</evidence>
<comment type="catalytic activity">
    <reaction evidence="15">
        <text>[GlcNAc-(1-&gt;4)-Mur2Ac(oyl-L-Ala-gamma-D-Glu-L-Lys-D-Ala-D-Ala)](n)-di-trans,octa-cis-undecaprenyl diphosphate + beta-D-GlcNAc-(1-&gt;4)-Mur2Ac(oyl-L-Ala-gamma-D-Glu-L-Lys-D-Ala-D-Ala)-di-trans,octa-cis-undecaprenyl diphosphate = [GlcNAc-(1-&gt;4)-Mur2Ac(oyl-L-Ala-gamma-D-Glu-L-Lys-D-Ala-D-Ala)](n+1)-di-trans,octa-cis-undecaprenyl diphosphate + di-trans,octa-cis-undecaprenyl diphosphate + H(+)</text>
        <dbReference type="Rhea" id="RHEA:23708"/>
        <dbReference type="Rhea" id="RHEA-COMP:9602"/>
        <dbReference type="Rhea" id="RHEA-COMP:9603"/>
        <dbReference type="ChEBI" id="CHEBI:15378"/>
        <dbReference type="ChEBI" id="CHEBI:58405"/>
        <dbReference type="ChEBI" id="CHEBI:60033"/>
        <dbReference type="ChEBI" id="CHEBI:78435"/>
        <dbReference type="EC" id="2.4.99.28"/>
    </reaction>
</comment>
<evidence type="ECO:0000256" key="2">
    <source>
        <dbReference type="ARBA" id="ARBA00022676"/>
    </source>
</evidence>
<dbReference type="GO" id="GO:0005886">
    <property type="term" value="C:plasma membrane"/>
    <property type="evidence" value="ECO:0007669"/>
    <property type="project" value="TreeGrafter"/>
</dbReference>
<feature type="transmembrane region" description="Helical" evidence="16">
    <location>
        <begin position="50"/>
        <end position="69"/>
    </location>
</feature>
<proteinExistence type="inferred from homology"/>
<evidence type="ECO:0000256" key="12">
    <source>
        <dbReference type="ARBA" id="ARBA00041185"/>
    </source>
</evidence>
<evidence type="ECO:0000313" key="17">
    <source>
        <dbReference type="EMBL" id="KKS70007.1"/>
    </source>
</evidence>
<evidence type="ECO:0000256" key="5">
    <source>
        <dbReference type="ARBA" id="ARBA00022960"/>
    </source>
</evidence>
<protein>
    <recommendedName>
        <fullName evidence="12">Probable peptidoglycan glycosyltransferase FtsW</fullName>
        <ecNumber evidence="14">2.4.99.28</ecNumber>
    </recommendedName>
    <alternativeName>
        <fullName evidence="13">Cell division protein FtsW</fullName>
    </alternativeName>
    <alternativeName>
        <fullName evidence="10">Cell wall polymerase</fullName>
    </alternativeName>
    <alternativeName>
        <fullName evidence="9">Peptidoglycan polymerase</fullName>
    </alternativeName>
</protein>
<evidence type="ECO:0000256" key="3">
    <source>
        <dbReference type="ARBA" id="ARBA00022679"/>
    </source>
</evidence>
<dbReference type="Pfam" id="PF01098">
    <property type="entry name" value="FTSW_RODA_SPOVE"/>
    <property type="match status" value="1"/>
</dbReference>
<evidence type="ECO:0000256" key="16">
    <source>
        <dbReference type="SAM" id="Phobius"/>
    </source>
</evidence>
<evidence type="ECO:0000256" key="6">
    <source>
        <dbReference type="ARBA" id="ARBA00022984"/>
    </source>
</evidence>
<dbReference type="GO" id="GO:0008360">
    <property type="term" value="P:regulation of cell shape"/>
    <property type="evidence" value="ECO:0007669"/>
    <property type="project" value="UniProtKB-KW"/>
</dbReference>
<organism evidence="17 18">
    <name type="scientific">Candidatus Magasanikbacteria bacterium GW2011_GWE2_42_7</name>
    <dbReference type="NCBI Taxonomy" id="1619052"/>
    <lineage>
        <taxon>Bacteria</taxon>
        <taxon>Candidatus Magasanikiibacteriota</taxon>
    </lineage>
</organism>
<evidence type="ECO:0000256" key="15">
    <source>
        <dbReference type="ARBA" id="ARBA00049902"/>
    </source>
</evidence>
<feature type="transmembrane region" description="Helical" evidence="16">
    <location>
        <begin position="12"/>
        <end position="30"/>
    </location>
</feature>
<dbReference type="PANTHER" id="PTHR30474">
    <property type="entry name" value="CELL CYCLE PROTEIN"/>
    <property type="match status" value="1"/>
</dbReference>
<evidence type="ECO:0000256" key="7">
    <source>
        <dbReference type="ARBA" id="ARBA00022989"/>
    </source>
</evidence>
<dbReference type="PANTHER" id="PTHR30474:SF2">
    <property type="entry name" value="PEPTIDOGLYCAN GLYCOSYLTRANSFERASE FTSW-RELATED"/>
    <property type="match status" value="1"/>
</dbReference>
<evidence type="ECO:0000256" key="11">
    <source>
        <dbReference type="ARBA" id="ARBA00038053"/>
    </source>
</evidence>
<dbReference type="GO" id="GO:0008955">
    <property type="term" value="F:peptidoglycan glycosyltransferase activity"/>
    <property type="evidence" value="ECO:0007669"/>
    <property type="project" value="UniProtKB-EC"/>
</dbReference>
<comment type="caution">
    <text evidence="17">The sequence shown here is derived from an EMBL/GenBank/DDBJ whole genome shotgun (WGS) entry which is preliminary data.</text>
</comment>
<sequence length="120" mass="13241">MKAHFGVADYKFLGAICFLVLFGLMVLASASNVMAAQRFDDSYFFVKRQLLYGVLPGILALYVFAKLDYHLLRRLAMFIFVLMIGVLILPFLPGIGSTLGTAAHSWIVIGSFSVQPAEFA</sequence>
<evidence type="ECO:0000256" key="4">
    <source>
        <dbReference type="ARBA" id="ARBA00022692"/>
    </source>
</evidence>
<dbReference type="Proteomes" id="UP000033867">
    <property type="component" value="Unassembled WGS sequence"/>
</dbReference>
<keyword evidence="5" id="KW-0133">Cell shape</keyword>
<reference evidence="17 18" key="1">
    <citation type="journal article" date="2015" name="Nature">
        <title>rRNA introns, odd ribosomes, and small enigmatic genomes across a large radiation of phyla.</title>
        <authorList>
            <person name="Brown C.T."/>
            <person name="Hug L.A."/>
            <person name="Thomas B.C."/>
            <person name="Sharon I."/>
            <person name="Castelle C.J."/>
            <person name="Singh A."/>
            <person name="Wilkins M.J."/>
            <person name="Williams K.H."/>
            <person name="Banfield J.F."/>
        </authorList>
    </citation>
    <scope>NUCLEOTIDE SEQUENCE [LARGE SCALE GENOMIC DNA]</scope>
</reference>
<evidence type="ECO:0000256" key="8">
    <source>
        <dbReference type="ARBA" id="ARBA00023136"/>
    </source>
</evidence>
<keyword evidence="4 16" id="KW-0812">Transmembrane</keyword>
<accession>A0A0G1B9P3</accession>
<name>A0A0G1B9P3_9BACT</name>
<keyword evidence="7 16" id="KW-1133">Transmembrane helix</keyword>
<keyword evidence="6" id="KW-0573">Peptidoglycan synthesis</keyword>
<dbReference type="GO" id="GO:0051301">
    <property type="term" value="P:cell division"/>
    <property type="evidence" value="ECO:0007669"/>
    <property type="project" value="InterPro"/>
</dbReference>